<evidence type="ECO:0000256" key="8">
    <source>
        <dbReference type="ARBA" id="ARBA00023136"/>
    </source>
</evidence>
<keyword evidence="8 18" id="KW-0472">Membrane</keyword>
<dbReference type="GO" id="GO:0005576">
    <property type="term" value="C:extracellular region"/>
    <property type="evidence" value="ECO:0007669"/>
    <property type="project" value="TreeGrafter"/>
</dbReference>
<sequence>MEKSYENSANSDTPTRGSKVNLVEQGVVGDKTAKKGFWGRHWWKFLFTLVLALAGGAVAAYFLWYKPAHDNSNAKSDHSLTGGSKNNDNNAPTPLPDPNNSTNTNGNDDYDDSNAPNSYTPPLNQPFAYGKQPIRGVNIGGWLVLEPFITPSYFNSGIVDEWTLCTNLGPEQANITLNNHYATFVTEDDFAQMAKVGLNHVRIPLGFWAIEVVSGEPYVPKLSWDYLLKGIGWARKYGLRVLVELHAAPGSQNGWNHSGKQGNIDWIVGPNGTANAERTLRIIQTMATFFNQPQYQHVTPMFGVLNEPRINYDSLTFSGVKQFYLDAYNIIRNITGTGQDFTPWLVYHDGFVGLNAWKGVMQGYERVALDTHSYLVFDKSGMLMPQPSLLAFPCAIWGNALAQSTVDFGLTITGEWTVSIDDCATYLNGVGNSAKYEGACSNCTCVGASDYKNWSADKKAFYLQFASAQIDAFESNGGGWFYWTWKTENHVNPTWDYQIGVQEGWIPNDLQNRAQTCKQLQQQYPGTFAQLKN</sequence>
<evidence type="ECO:0000313" key="21">
    <source>
        <dbReference type="Proteomes" id="UP000789508"/>
    </source>
</evidence>
<evidence type="ECO:0000313" key="20">
    <source>
        <dbReference type="EMBL" id="CAG8461457.1"/>
    </source>
</evidence>
<keyword evidence="6" id="KW-0735">Signal-anchor</keyword>
<evidence type="ECO:0000256" key="12">
    <source>
        <dbReference type="ARBA" id="ARBA00036824"/>
    </source>
</evidence>
<evidence type="ECO:0000256" key="6">
    <source>
        <dbReference type="ARBA" id="ARBA00022968"/>
    </source>
</evidence>
<evidence type="ECO:0000256" key="4">
    <source>
        <dbReference type="ARBA" id="ARBA00022692"/>
    </source>
</evidence>
<evidence type="ECO:0000256" key="5">
    <source>
        <dbReference type="ARBA" id="ARBA00022801"/>
    </source>
</evidence>
<evidence type="ECO:0000256" key="1">
    <source>
        <dbReference type="ARBA" id="ARBA00004401"/>
    </source>
</evidence>
<dbReference type="OrthoDB" id="62120at2759"/>
<keyword evidence="4 18" id="KW-0812">Transmembrane</keyword>
<comment type="catalytic activity">
    <reaction evidence="12">
        <text>Successive hydrolysis of beta-D-glucose units from the non-reducing ends of (1-&gt;3)-beta-D-glucans, releasing alpha-glucose.</text>
        <dbReference type="EC" id="3.2.1.58"/>
    </reaction>
</comment>
<evidence type="ECO:0000256" key="18">
    <source>
        <dbReference type="SAM" id="Phobius"/>
    </source>
</evidence>
<dbReference type="GO" id="GO:0004338">
    <property type="term" value="F:glucan exo-1,3-beta-glucosidase activity"/>
    <property type="evidence" value="ECO:0007669"/>
    <property type="project" value="UniProtKB-EC"/>
</dbReference>
<dbReference type="SUPFAM" id="SSF51445">
    <property type="entry name" value="(Trans)glycosidases"/>
    <property type="match status" value="1"/>
</dbReference>
<dbReference type="GO" id="GO:0005886">
    <property type="term" value="C:plasma membrane"/>
    <property type="evidence" value="ECO:0007669"/>
    <property type="project" value="UniProtKB-SubCell"/>
</dbReference>
<comment type="caution">
    <text evidence="20">The sequence shown here is derived from an EMBL/GenBank/DDBJ whole genome shotgun (WGS) entry which is preliminary data.</text>
</comment>
<organism evidence="20 21">
    <name type="scientific">Ambispora leptoticha</name>
    <dbReference type="NCBI Taxonomy" id="144679"/>
    <lineage>
        <taxon>Eukaryota</taxon>
        <taxon>Fungi</taxon>
        <taxon>Fungi incertae sedis</taxon>
        <taxon>Mucoromycota</taxon>
        <taxon>Glomeromycotina</taxon>
        <taxon>Glomeromycetes</taxon>
        <taxon>Archaeosporales</taxon>
        <taxon>Ambisporaceae</taxon>
        <taxon>Ambispora</taxon>
    </lineage>
</organism>
<evidence type="ECO:0000256" key="11">
    <source>
        <dbReference type="ARBA" id="ARBA00023316"/>
    </source>
</evidence>
<comment type="subcellular location">
    <subcellularLocation>
        <location evidence="1">Cell membrane</location>
        <topology evidence="1">Single-pass type II membrane protein</topology>
    </subcellularLocation>
</comment>
<evidence type="ECO:0000256" key="13">
    <source>
        <dbReference type="ARBA" id="ARBA00037126"/>
    </source>
</evidence>
<evidence type="ECO:0000256" key="17">
    <source>
        <dbReference type="SAM" id="MobiDB-lite"/>
    </source>
</evidence>
<dbReference type="GO" id="GO:0009251">
    <property type="term" value="P:glucan catabolic process"/>
    <property type="evidence" value="ECO:0007669"/>
    <property type="project" value="TreeGrafter"/>
</dbReference>
<dbReference type="Gene3D" id="3.20.20.80">
    <property type="entry name" value="Glycosidases"/>
    <property type="match status" value="1"/>
</dbReference>
<comment type="function">
    <text evidence="13">Glucosidase involved in the degradation of cellulosic biomass. Active on lichenan.</text>
</comment>
<accession>A0A9N8VT30</accession>
<comment type="similarity">
    <text evidence="2 16">Belongs to the glycosyl hydrolase 5 (cellulase A) family.</text>
</comment>
<dbReference type="Proteomes" id="UP000789508">
    <property type="component" value="Unassembled WGS sequence"/>
</dbReference>
<dbReference type="PANTHER" id="PTHR31297">
    <property type="entry name" value="GLUCAN ENDO-1,6-BETA-GLUCOSIDASE B"/>
    <property type="match status" value="1"/>
</dbReference>
<gene>
    <name evidence="20" type="ORF">ALEPTO_LOCUS1562</name>
</gene>
<evidence type="ECO:0000256" key="15">
    <source>
        <dbReference type="ARBA" id="ARBA00041260"/>
    </source>
</evidence>
<proteinExistence type="inferred from homology"/>
<feature type="transmembrane region" description="Helical" evidence="18">
    <location>
        <begin position="45"/>
        <end position="65"/>
    </location>
</feature>
<evidence type="ECO:0000256" key="3">
    <source>
        <dbReference type="ARBA" id="ARBA00022475"/>
    </source>
</evidence>
<dbReference type="Pfam" id="PF00150">
    <property type="entry name" value="Cellulase"/>
    <property type="match status" value="1"/>
</dbReference>
<keyword evidence="3" id="KW-1003">Cell membrane</keyword>
<dbReference type="AlphaFoldDB" id="A0A9N8VT30"/>
<evidence type="ECO:0000256" key="10">
    <source>
        <dbReference type="ARBA" id="ARBA00023295"/>
    </source>
</evidence>
<dbReference type="EMBL" id="CAJVPS010000177">
    <property type="protein sequence ID" value="CAG8461457.1"/>
    <property type="molecule type" value="Genomic_DNA"/>
</dbReference>
<evidence type="ECO:0000256" key="2">
    <source>
        <dbReference type="ARBA" id="ARBA00005641"/>
    </source>
</evidence>
<dbReference type="InterPro" id="IPR050386">
    <property type="entry name" value="Glycosyl_hydrolase_5"/>
</dbReference>
<dbReference type="FunFam" id="3.20.20.80:FF:000033">
    <property type="entry name" value="Glucan 1,3-beta-glucosidase A"/>
    <property type="match status" value="1"/>
</dbReference>
<dbReference type="PANTHER" id="PTHR31297:SF34">
    <property type="entry name" value="GLUCAN 1,3-BETA-GLUCOSIDASE 2"/>
    <property type="match status" value="1"/>
</dbReference>
<keyword evidence="11" id="KW-0961">Cell wall biogenesis/degradation</keyword>
<dbReference type="InterPro" id="IPR001547">
    <property type="entry name" value="Glyco_hydro_5"/>
</dbReference>
<dbReference type="EC" id="3.2.1.58" evidence="14"/>
<feature type="domain" description="Glycoside hydrolase family 5" evidence="19">
    <location>
        <begin position="181"/>
        <end position="488"/>
    </location>
</feature>
<keyword evidence="5 16" id="KW-0378">Hydrolase</keyword>
<feature type="region of interest" description="Disordered" evidence="17">
    <location>
        <begin position="74"/>
        <end position="117"/>
    </location>
</feature>
<protein>
    <recommendedName>
        <fullName evidence="14">glucan 1,3-beta-glucosidase</fullName>
        <ecNumber evidence="14">3.2.1.58</ecNumber>
    </recommendedName>
    <alternativeName>
        <fullName evidence="15">Exo-1,3-beta-glucanase D</fullName>
    </alternativeName>
</protein>
<reference evidence="20" key="1">
    <citation type="submission" date="2021-06" db="EMBL/GenBank/DDBJ databases">
        <authorList>
            <person name="Kallberg Y."/>
            <person name="Tangrot J."/>
            <person name="Rosling A."/>
        </authorList>
    </citation>
    <scope>NUCLEOTIDE SEQUENCE</scope>
    <source>
        <strain evidence="20">FL130A</strain>
    </source>
</reference>
<evidence type="ECO:0000256" key="14">
    <source>
        <dbReference type="ARBA" id="ARBA00038929"/>
    </source>
</evidence>
<feature type="compositionally biased region" description="Polar residues" evidence="17">
    <location>
        <begin position="74"/>
        <end position="107"/>
    </location>
</feature>
<dbReference type="InterPro" id="IPR017853">
    <property type="entry name" value="GH"/>
</dbReference>
<dbReference type="GO" id="GO:0009986">
    <property type="term" value="C:cell surface"/>
    <property type="evidence" value="ECO:0007669"/>
    <property type="project" value="TreeGrafter"/>
</dbReference>
<dbReference type="GO" id="GO:0071555">
    <property type="term" value="P:cell wall organization"/>
    <property type="evidence" value="ECO:0007669"/>
    <property type="project" value="UniProtKB-KW"/>
</dbReference>
<keyword evidence="21" id="KW-1185">Reference proteome</keyword>
<keyword evidence="9" id="KW-0325">Glycoprotein</keyword>
<evidence type="ECO:0000259" key="19">
    <source>
        <dbReference type="Pfam" id="PF00150"/>
    </source>
</evidence>
<evidence type="ECO:0000256" key="7">
    <source>
        <dbReference type="ARBA" id="ARBA00022989"/>
    </source>
</evidence>
<keyword evidence="10 16" id="KW-0326">Glycosidase</keyword>
<keyword evidence="7 18" id="KW-1133">Transmembrane helix</keyword>
<evidence type="ECO:0000256" key="16">
    <source>
        <dbReference type="RuleBase" id="RU361153"/>
    </source>
</evidence>
<evidence type="ECO:0000256" key="9">
    <source>
        <dbReference type="ARBA" id="ARBA00023180"/>
    </source>
</evidence>
<name>A0A9N8VT30_9GLOM</name>